<dbReference type="InterPro" id="IPR051804">
    <property type="entry name" value="Carb_Metab_Reg_Kinase/Isom"/>
</dbReference>
<dbReference type="PANTHER" id="PTHR42742">
    <property type="entry name" value="TRANSCRIPTIONAL REPRESSOR MPRA"/>
    <property type="match status" value="1"/>
</dbReference>
<reference evidence="8" key="1">
    <citation type="journal article" date="2018" name="Sci. Rep.">
        <title>Lignite coal burning seam in the remote Altai Mountains harbors a hydrogen-driven thermophilic microbial community.</title>
        <authorList>
            <person name="Kadnikov V.V."/>
            <person name="Mardanov A.V."/>
            <person name="Ivasenko D.A."/>
            <person name="Antsiferov D.V."/>
            <person name="Beletsky A.V."/>
            <person name="Karnachuk O.V."/>
            <person name="Ravin N.V."/>
        </authorList>
    </citation>
    <scope>NUCLEOTIDE SEQUENCE [LARGE SCALE GENOMIC DNA]</scope>
</reference>
<keyword evidence="1 3" id="KW-0479">Metal-binding</keyword>
<evidence type="ECO:0000259" key="6">
    <source>
        <dbReference type="Pfam" id="PF20511"/>
    </source>
</evidence>
<comment type="cofactor">
    <cofactor evidence="4">
        <name>Zn(2+)</name>
        <dbReference type="ChEBI" id="CHEBI:29105"/>
    </cofactor>
    <text evidence="4">Binds 1 zinc ion per subunit.</text>
</comment>
<gene>
    <name evidence="7" type="ORF">BSOLF_0412</name>
</gene>
<dbReference type="InterPro" id="IPR014710">
    <property type="entry name" value="RmlC-like_jellyroll"/>
</dbReference>
<feature type="binding site" evidence="4">
    <location>
        <position position="121"/>
    </location>
    <ligand>
        <name>Zn(2+)</name>
        <dbReference type="ChEBI" id="CHEBI:29105"/>
    </ligand>
</feature>
<comment type="similarity">
    <text evidence="3">Belongs to the mannose-6-phosphate isomerase type 1 family.</text>
</comment>
<evidence type="ECO:0000313" key="8">
    <source>
        <dbReference type="Proteomes" id="UP000244338"/>
    </source>
</evidence>
<accession>A0A2R6Y5F7</accession>
<dbReference type="AlphaFoldDB" id="A0A2R6Y5F7"/>
<evidence type="ECO:0000256" key="1">
    <source>
        <dbReference type="ARBA" id="ARBA00022723"/>
    </source>
</evidence>
<dbReference type="Pfam" id="PF20511">
    <property type="entry name" value="PMI_typeI_cat"/>
    <property type="match status" value="1"/>
</dbReference>
<evidence type="ECO:0000256" key="2">
    <source>
        <dbReference type="ARBA" id="ARBA00022833"/>
    </source>
</evidence>
<evidence type="ECO:0000256" key="5">
    <source>
        <dbReference type="PIRSR" id="PIRSR036894-2"/>
    </source>
</evidence>
<dbReference type="EMBL" id="PEBX01000001">
    <property type="protein sequence ID" value="PTQ57901.1"/>
    <property type="molecule type" value="Genomic_DNA"/>
</dbReference>
<comment type="caution">
    <text evidence="7">The sequence shown here is derived from an EMBL/GenBank/DDBJ whole genome shotgun (WGS) entry which is preliminary data.</text>
</comment>
<sequence length="326" mass="36763">MLQPTVPLRFVPRLVGRVWGGHALQKFFPKADREGLDRDTIGEVWTLVDHPSYASRVADGPWKDATLRELMREHAETLIGYPADRFPLLIKWIEAQADLSVQIHPDDAYARKHEGDLGKSEAWYIVQAPPSKRVIAGDTFPSAHVYWEAIKKGELKAYLKHTTIEEGELIYIPSRTVHALLAGSVVIEVQQPSDVTYRIYDWDRIDPVTGKPRTLHLEKAADVIPFGEPSRVQIERSVIDTPYFRLEKVILRPDETLRRSPHTENRAHVLIVAEGDGLLRAETANEMAGDMIIQRGDTILLPYALKTYQVKATAPLTLVLAMTPSS</sequence>
<feature type="active site" evidence="5">
    <location>
        <position position="198"/>
    </location>
</feature>
<feature type="binding site" evidence="4">
    <location>
        <position position="178"/>
    </location>
    <ligand>
        <name>Zn(2+)</name>
        <dbReference type="ChEBI" id="CHEBI:29105"/>
    </ligand>
</feature>
<feature type="binding site" evidence="4">
    <location>
        <position position="104"/>
    </location>
    <ligand>
        <name>Zn(2+)</name>
        <dbReference type="ChEBI" id="CHEBI:29105"/>
    </ligand>
</feature>
<feature type="domain" description="Phosphomannose isomerase type I catalytic" evidence="6">
    <location>
        <begin position="17"/>
        <end position="112"/>
    </location>
</feature>
<dbReference type="InterPro" id="IPR014628">
    <property type="entry name" value="Man6P_isomerase_Firm_short"/>
</dbReference>
<dbReference type="GO" id="GO:0005975">
    <property type="term" value="P:carbohydrate metabolic process"/>
    <property type="evidence" value="ECO:0007669"/>
    <property type="project" value="UniProtKB-UniRule"/>
</dbReference>
<keyword evidence="3 7" id="KW-0413">Isomerase</keyword>
<dbReference type="GO" id="GO:0008270">
    <property type="term" value="F:zinc ion binding"/>
    <property type="evidence" value="ECO:0007669"/>
    <property type="project" value="UniProtKB-UniRule"/>
</dbReference>
<dbReference type="GO" id="GO:0004476">
    <property type="term" value="F:mannose-6-phosphate isomerase activity"/>
    <property type="evidence" value="ECO:0007669"/>
    <property type="project" value="UniProtKB-UniRule"/>
</dbReference>
<keyword evidence="2 3" id="KW-0862">Zinc</keyword>
<organism evidence="7 8">
    <name type="scientific">Candidatus Carbonibacillus altaicus</name>
    <dbReference type="NCBI Taxonomy" id="2163959"/>
    <lineage>
        <taxon>Bacteria</taxon>
        <taxon>Bacillati</taxon>
        <taxon>Bacillota</taxon>
        <taxon>Bacilli</taxon>
        <taxon>Bacillales</taxon>
        <taxon>Candidatus Carbonibacillus</taxon>
    </lineage>
</organism>
<evidence type="ECO:0000313" key="7">
    <source>
        <dbReference type="EMBL" id="PTQ57901.1"/>
    </source>
</evidence>
<dbReference type="InterPro" id="IPR046457">
    <property type="entry name" value="PMI_typeI_cat"/>
</dbReference>
<evidence type="ECO:0000256" key="4">
    <source>
        <dbReference type="PIRSR" id="PIRSR036894-1"/>
    </source>
</evidence>
<dbReference type="PIRSF" id="PIRSF036894">
    <property type="entry name" value="PMI_Firm_short"/>
    <property type="match status" value="1"/>
</dbReference>
<dbReference type="CDD" id="cd07010">
    <property type="entry name" value="cupin_PMI_type_I_N_bac"/>
    <property type="match status" value="1"/>
</dbReference>
<name>A0A2R6Y5F7_9BACL</name>
<comment type="catalytic activity">
    <reaction evidence="3">
        <text>D-mannose 6-phosphate = D-fructose 6-phosphate</text>
        <dbReference type="Rhea" id="RHEA:12356"/>
        <dbReference type="ChEBI" id="CHEBI:58735"/>
        <dbReference type="ChEBI" id="CHEBI:61527"/>
        <dbReference type="EC" id="5.3.1.8"/>
    </reaction>
</comment>
<dbReference type="SUPFAM" id="SSF51182">
    <property type="entry name" value="RmlC-like cupins"/>
    <property type="match status" value="1"/>
</dbReference>
<proteinExistence type="inferred from homology"/>
<dbReference type="PANTHER" id="PTHR42742:SF3">
    <property type="entry name" value="FRUCTOKINASE"/>
    <property type="match status" value="1"/>
</dbReference>
<dbReference type="EC" id="5.3.1.8" evidence="3"/>
<dbReference type="Gene3D" id="2.60.120.10">
    <property type="entry name" value="Jelly Rolls"/>
    <property type="match status" value="2"/>
</dbReference>
<dbReference type="InterPro" id="IPR011051">
    <property type="entry name" value="RmlC_Cupin_sf"/>
</dbReference>
<evidence type="ECO:0000256" key="3">
    <source>
        <dbReference type="PIRNR" id="PIRNR036894"/>
    </source>
</evidence>
<dbReference type="Proteomes" id="UP000244338">
    <property type="component" value="Unassembled WGS sequence"/>
</dbReference>
<protein>
    <recommendedName>
        <fullName evidence="3">Mannose-6-phosphate isomerase</fullName>
        <ecNumber evidence="3">5.3.1.8</ecNumber>
    </recommendedName>
</protein>